<reference evidence="1" key="1">
    <citation type="submission" date="2023-10" db="EMBL/GenBank/DDBJ databases">
        <title>Genome assembly of Pristionchus species.</title>
        <authorList>
            <person name="Yoshida K."/>
            <person name="Sommer R.J."/>
        </authorList>
    </citation>
    <scope>NUCLEOTIDE SEQUENCE</scope>
    <source>
        <strain evidence="1">RS5133</strain>
    </source>
</reference>
<protein>
    <submittedName>
        <fullName evidence="1">Uncharacterized protein</fullName>
    </submittedName>
</protein>
<evidence type="ECO:0000313" key="1">
    <source>
        <dbReference type="EMBL" id="GMT25616.1"/>
    </source>
</evidence>
<evidence type="ECO:0000313" key="2">
    <source>
        <dbReference type="Proteomes" id="UP001432322"/>
    </source>
</evidence>
<keyword evidence="2" id="KW-1185">Reference proteome</keyword>
<proteinExistence type="predicted"/>
<accession>A0AAV5W1B7</accession>
<gene>
    <name evidence="1" type="ORF">PFISCL1PPCAC_16913</name>
</gene>
<name>A0AAV5W1B7_9BILA</name>
<organism evidence="1 2">
    <name type="scientific">Pristionchus fissidentatus</name>
    <dbReference type="NCBI Taxonomy" id="1538716"/>
    <lineage>
        <taxon>Eukaryota</taxon>
        <taxon>Metazoa</taxon>
        <taxon>Ecdysozoa</taxon>
        <taxon>Nematoda</taxon>
        <taxon>Chromadorea</taxon>
        <taxon>Rhabditida</taxon>
        <taxon>Rhabditina</taxon>
        <taxon>Diplogasteromorpha</taxon>
        <taxon>Diplogasteroidea</taxon>
        <taxon>Neodiplogasteridae</taxon>
        <taxon>Pristionchus</taxon>
    </lineage>
</organism>
<feature type="non-terminal residue" evidence="1">
    <location>
        <position position="94"/>
    </location>
</feature>
<dbReference type="EMBL" id="BTSY01000004">
    <property type="protein sequence ID" value="GMT25616.1"/>
    <property type="molecule type" value="Genomic_DNA"/>
</dbReference>
<dbReference type="Proteomes" id="UP001432322">
    <property type="component" value="Unassembled WGS sequence"/>
</dbReference>
<dbReference type="AlphaFoldDB" id="A0AAV5W1B7"/>
<feature type="non-terminal residue" evidence="1">
    <location>
        <position position="1"/>
    </location>
</feature>
<comment type="caution">
    <text evidence="1">The sequence shown here is derived from an EMBL/GenBank/DDBJ whole genome shotgun (WGS) entry which is preliminary data.</text>
</comment>
<sequence>FQPRCPPSTVVLRVLSVDITDRSLISSRLFSEGIFIVDPEEGLICTADEDDKLLILPPYLFISIFRMECVADFVGLRSIVSDYKNDDFPTVDAG</sequence>